<protein>
    <submittedName>
        <fullName evidence="5">Altronate dehydratase large subunit</fullName>
    </submittedName>
</protein>
<evidence type="ECO:0000259" key="4">
    <source>
        <dbReference type="Pfam" id="PF20629"/>
    </source>
</evidence>
<dbReference type="InterPro" id="IPR052172">
    <property type="entry name" value="UxaA_altronate/galactarate_dh"/>
</dbReference>
<dbReference type="STRING" id="447595.SAMN05660826_00545"/>
<evidence type="ECO:0000313" key="5">
    <source>
        <dbReference type="EMBL" id="SHM25205.1"/>
    </source>
</evidence>
<keyword evidence="2" id="KW-0456">Lyase</keyword>
<evidence type="ECO:0000259" key="3">
    <source>
        <dbReference type="Pfam" id="PF04295"/>
    </source>
</evidence>
<comment type="similarity">
    <text evidence="1">Belongs to the UxaA family.</text>
</comment>
<dbReference type="InterPro" id="IPR048332">
    <property type="entry name" value="GD_AH_C"/>
</dbReference>
<accession>A0A1M7H9R3</accession>
<reference evidence="6" key="1">
    <citation type="submission" date="2016-11" db="EMBL/GenBank/DDBJ databases">
        <authorList>
            <person name="Varghese N."/>
            <person name="Submissions S."/>
        </authorList>
    </citation>
    <scope>NUCLEOTIDE SEQUENCE [LARGE SCALE GENOMIC DNA]</scope>
    <source>
        <strain evidence="6">DSM 18802</strain>
    </source>
</reference>
<dbReference type="InterPro" id="IPR007392">
    <property type="entry name" value="GD_AH_second"/>
</dbReference>
<organism evidence="5 6">
    <name type="scientific">Caldanaerovirga acetigignens</name>
    <dbReference type="NCBI Taxonomy" id="447595"/>
    <lineage>
        <taxon>Bacteria</taxon>
        <taxon>Bacillati</taxon>
        <taxon>Bacillota</taxon>
        <taxon>Clostridia</taxon>
        <taxon>Thermosediminibacterales</taxon>
        <taxon>Thermosediminibacteraceae</taxon>
        <taxon>Caldanaerovirga</taxon>
    </lineage>
</organism>
<dbReference type="Proteomes" id="UP000184375">
    <property type="component" value="Unassembled WGS sequence"/>
</dbReference>
<evidence type="ECO:0000256" key="1">
    <source>
        <dbReference type="ARBA" id="ARBA00010986"/>
    </source>
</evidence>
<dbReference type="OrthoDB" id="9804574at2"/>
<dbReference type="GO" id="GO:0016829">
    <property type="term" value="F:lyase activity"/>
    <property type="evidence" value="ECO:0007669"/>
    <property type="project" value="UniProtKB-KW"/>
</dbReference>
<dbReference type="Pfam" id="PF04295">
    <property type="entry name" value="GD_AH_second"/>
    <property type="match status" value="1"/>
</dbReference>
<dbReference type="AlphaFoldDB" id="A0A1M7H9R3"/>
<feature type="domain" description="D-galactarate/Altronate dehydratase C-terminal" evidence="4">
    <location>
        <begin position="142"/>
        <end position="381"/>
    </location>
</feature>
<dbReference type="Pfam" id="PF20629">
    <property type="entry name" value="GD_AH_C"/>
    <property type="match status" value="1"/>
</dbReference>
<keyword evidence="6" id="KW-1185">Reference proteome</keyword>
<sequence length="384" mass="41159">MLWGFLRQDGQVGIRNYLLIISSVVCANRVTELIAQAVPGAIPITHQHGCAQIGEDMEIVFRTLEGTGKNPNVGAVLVVGLGCESVNAEELAIKISKSNKMVDCVSIQKVGGTAKAIEEGIKKAKKMLQELKVIKREPFGWEKIILGTECGGSDTTSGIAANPAVGRVADRIVKLGGTVILSETTEIIGAEHILAKRAVTNELGERLIDLIKRVEERYSKLGVDFRGGNPAPGNVEGGITTLEEKSLGAIHKAGTSIFQEILDYAQKPSKKGLVIMDTPGHDVESMTGMVAGGCQVILFTTGRGTPTGHPICPVIKITGNPQTWEKMQDDIDINASPIVLGEKTLDEIGEEIFKYLIDVINGKLAKAEVMGHREFGITRISMSL</sequence>
<dbReference type="RefSeq" id="WP_073254312.1">
    <property type="nucleotide sequence ID" value="NZ_FRCR01000003.1"/>
</dbReference>
<proteinExistence type="inferred from homology"/>
<evidence type="ECO:0000256" key="2">
    <source>
        <dbReference type="ARBA" id="ARBA00023239"/>
    </source>
</evidence>
<dbReference type="PANTHER" id="PTHR30536">
    <property type="entry name" value="ALTRONATE/GALACTARATE DEHYDRATASE"/>
    <property type="match status" value="1"/>
</dbReference>
<feature type="domain" description="D-galactarate/Altronate dehydratase second" evidence="3">
    <location>
        <begin position="4"/>
        <end position="131"/>
    </location>
</feature>
<dbReference type="GO" id="GO:0019698">
    <property type="term" value="P:D-galacturonate catabolic process"/>
    <property type="evidence" value="ECO:0007669"/>
    <property type="project" value="TreeGrafter"/>
</dbReference>
<name>A0A1M7H9R3_9FIRM</name>
<gene>
    <name evidence="5" type="ORF">SAMN05660826_00545</name>
</gene>
<evidence type="ECO:0000313" key="6">
    <source>
        <dbReference type="Proteomes" id="UP000184375"/>
    </source>
</evidence>
<dbReference type="PANTHER" id="PTHR30536:SF5">
    <property type="entry name" value="ALTRONATE DEHYDRATASE"/>
    <property type="match status" value="1"/>
</dbReference>
<dbReference type="EMBL" id="FRCR01000003">
    <property type="protein sequence ID" value="SHM25205.1"/>
    <property type="molecule type" value="Genomic_DNA"/>
</dbReference>